<organism evidence="1 2">
    <name type="scientific">Rubrobacter xylanophilus</name>
    <dbReference type="NCBI Taxonomy" id="49319"/>
    <lineage>
        <taxon>Bacteria</taxon>
        <taxon>Bacillati</taxon>
        <taxon>Actinomycetota</taxon>
        <taxon>Rubrobacteria</taxon>
        <taxon>Rubrobacterales</taxon>
        <taxon>Rubrobacteraceae</taxon>
        <taxon>Rubrobacter</taxon>
    </lineage>
</organism>
<gene>
    <name evidence="1" type="ORF">RxyAA322_28580</name>
</gene>
<dbReference type="AlphaFoldDB" id="A0A510HM68"/>
<dbReference type="RefSeq" id="WP_143528941.1">
    <property type="nucleotide sequence ID" value="NZ_AP019791.1"/>
</dbReference>
<protein>
    <submittedName>
        <fullName evidence="1">Uncharacterized protein</fullName>
    </submittedName>
</protein>
<accession>A0A510HM68</accession>
<keyword evidence="2" id="KW-1185">Reference proteome</keyword>
<evidence type="ECO:0000313" key="1">
    <source>
        <dbReference type="EMBL" id="BBL81004.1"/>
    </source>
</evidence>
<dbReference type="Proteomes" id="UP000318065">
    <property type="component" value="Chromosome"/>
</dbReference>
<proteinExistence type="predicted"/>
<sequence length="189" mass="20704">MSEGLNLPERVRESLARAVGERGVQARVVSTQRRGSMRPPTAHILVAAPADRVEAVRGPARVARRLEFYRTPHGPVVRLALSVYPEENEPLSAATLLNVAQVSGDAALAGLGRQGKVHVHFYGVEGGRLRYAFSKELSNTRQRGETREILHLARKSFQKTPQESRSFRRAVAAAAPGFELPVPLPEEQG</sequence>
<reference evidence="1" key="1">
    <citation type="journal article" date="2019" name="Microbiol. Resour. Announc.">
        <title>Complete Genome Sequence of Rubrobacter xylanophilus Strain AA3-22, Isolated from Arima Onsen in Japan.</title>
        <authorList>
            <person name="Tomariguchi N."/>
            <person name="Miyazaki K."/>
        </authorList>
    </citation>
    <scope>NUCLEOTIDE SEQUENCE [LARGE SCALE GENOMIC DNA]</scope>
    <source>
        <strain evidence="1">AA3-22</strain>
    </source>
</reference>
<name>A0A510HM68_9ACTN</name>
<dbReference type="EMBL" id="AP019791">
    <property type="protein sequence ID" value="BBL81004.1"/>
    <property type="molecule type" value="Genomic_DNA"/>
</dbReference>
<evidence type="ECO:0000313" key="2">
    <source>
        <dbReference type="Proteomes" id="UP000318065"/>
    </source>
</evidence>
<dbReference type="OrthoDB" id="5242953at2"/>